<evidence type="ECO:0000313" key="6">
    <source>
        <dbReference type="EMBL" id="HIS66994.1"/>
    </source>
</evidence>
<keyword evidence="2" id="KW-0378">Hydrolase</keyword>
<sequence length="554" mass="64100">MNSDWYKDAVIYQIWPRSFCDGNGDGIGDLYGVYSKLDYIKSLGVDAIWFSPLYPSPNEDFGYDVSDYRDINPEYGDLDIFKRVLEGAHERGLRVIMDLVINHTSTEHEWFRLSREKGDPHRDYYFWRPPRRGHNGARKEPSNWDSLFGGEAWEYDEQLGEYYLHIFARGQADLNHDNPAVRAEIADIMRFWLDMGVDGFREDAVVYISKEPGLPDQFPRRPAANGLKKYCGGPNLHDYLRFYRSAVADYDCLVIGEADNIPLREAAGFMESGELDMMLTFDHMRADCVGTDFIRRGFSVKKFKRALSAWQTGLAERGWNALYLENHDHARVISRYGSEEYRVESGKALAASYMLLSGTPFVYQGQEIGMTNLRLPRADMYPDVMTRGQVRLASRWLPEKAVLRLVQDSARESSRTPMQWTAGKNAGFTEGEPWFYVNENCRSVNVEAAEADENSLLNFYRELIAFRKREPTVRYGSYTELIPQSPNFYCYVREYENRRLLVIASLVPRETYFTCPEGFNLLDGELVLKNHELNVVVSNAFTARPYELRVYLFE</sequence>
<dbReference type="GO" id="GO:0004556">
    <property type="term" value="F:alpha-amylase activity"/>
    <property type="evidence" value="ECO:0007669"/>
    <property type="project" value="TreeGrafter"/>
</dbReference>
<dbReference type="Pfam" id="PF00128">
    <property type="entry name" value="Alpha-amylase"/>
    <property type="match status" value="1"/>
</dbReference>
<feature type="domain" description="Glycosyl hydrolase family 13 catalytic" evidence="5">
    <location>
        <begin position="13"/>
        <end position="411"/>
    </location>
</feature>
<reference evidence="6" key="1">
    <citation type="submission" date="2020-10" db="EMBL/GenBank/DDBJ databases">
        <authorList>
            <person name="Gilroy R."/>
        </authorList>
    </citation>
    <scope>NUCLEOTIDE SEQUENCE</scope>
    <source>
        <strain evidence="6">ChiHjej10B9-9673</strain>
    </source>
</reference>
<dbReference type="SUPFAM" id="SSF51445">
    <property type="entry name" value="(Trans)glycosidases"/>
    <property type="match status" value="1"/>
</dbReference>
<evidence type="ECO:0000259" key="5">
    <source>
        <dbReference type="SMART" id="SM00642"/>
    </source>
</evidence>
<dbReference type="FunFam" id="3.90.400.10:FF:000001">
    <property type="entry name" value="Maltase A3, isoform A"/>
    <property type="match status" value="1"/>
</dbReference>
<protein>
    <submittedName>
        <fullName evidence="6">Alpha-glucosidase</fullName>
    </submittedName>
</protein>
<dbReference type="SUPFAM" id="SSF51011">
    <property type="entry name" value="Glycosyl hydrolase domain"/>
    <property type="match status" value="1"/>
</dbReference>
<keyword evidence="3" id="KW-0325">Glycoprotein</keyword>
<evidence type="ECO:0000256" key="2">
    <source>
        <dbReference type="ARBA" id="ARBA00022801"/>
    </source>
</evidence>
<dbReference type="Gene3D" id="3.20.20.80">
    <property type="entry name" value="Glycosidases"/>
    <property type="match status" value="1"/>
</dbReference>
<dbReference type="InterPro" id="IPR013780">
    <property type="entry name" value="Glyco_hydro_b"/>
</dbReference>
<dbReference type="EMBL" id="DVJK01000153">
    <property type="protein sequence ID" value="HIS66994.1"/>
    <property type="molecule type" value="Genomic_DNA"/>
</dbReference>
<proteinExistence type="inferred from homology"/>
<dbReference type="CDD" id="cd11333">
    <property type="entry name" value="AmyAc_SI_OligoGlu_DGase"/>
    <property type="match status" value="1"/>
</dbReference>
<organism evidence="6 7">
    <name type="scientific">Candidatus Scatomorpha merdipullorum</name>
    <dbReference type="NCBI Taxonomy" id="2840927"/>
    <lineage>
        <taxon>Bacteria</taxon>
        <taxon>Bacillati</taxon>
        <taxon>Bacillota</taxon>
        <taxon>Clostridia</taxon>
        <taxon>Eubacteriales</taxon>
        <taxon>Candidatus Scatomorpha</taxon>
    </lineage>
</organism>
<gene>
    <name evidence="6" type="ORF">IAC18_05460</name>
</gene>
<dbReference type="GO" id="GO:0009313">
    <property type="term" value="P:oligosaccharide catabolic process"/>
    <property type="evidence" value="ECO:0007669"/>
    <property type="project" value="TreeGrafter"/>
</dbReference>
<dbReference type="Gene3D" id="2.60.40.1180">
    <property type="entry name" value="Golgi alpha-mannosidase II"/>
    <property type="match status" value="1"/>
</dbReference>
<comment type="similarity">
    <text evidence="1">Belongs to the glycosyl hydrolase 13 family.</text>
</comment>
<comment type="caution">
    <text evidence="6">The sequence shown here is derived from an EMBL/GenBank/DDBJ whole genome shotgun (WGS) entry which is preliminary data.</text>
</comment>
<dbReference type="InterPro" id="IPR045857">
    <property type="entry name" value="O16G_dom_2"/>
</dbReference>
<evidence type="ECO:0000256" key="1">
    <source>
        <dbReference type="ARBA" id="ARBA00008061"/>
    </source>
</evidence>
<dbReference type="AlphaFoldDB" id="A0A9D1FDV7"/>
<evidence type="ECO:0000256" key="3">
    <source>
        <dbReference type="ARBA" id="ARBA00023180"/>
    </source>
</evidence>
<reference evidence="6" key="2">
    <citation type="journal article" date="2021" name="PeerJ">
        <title>Extensive microbial diversity within the chicken gut microbiome revealed by metagenomics and culture.</title>
        <authorList>
            <person name="Gilroy R."/>
            <person name="Ravi A."/>
            <person name="Getino M."/>
            <person name="Pursley I."/>
            <person name="Horton D.L."/>
            <person name="Alikhan N.F."/>
            <person name="Baker D."/>
            <person name="Gharbi K."/>
            <person name="Hall N."/>
            <person name="Watson M."/>
            <person name="Adriaenssens E.M."/>
            <person name="Foster-Nyarko E."/>
            <person name="Jarju S."/>
            <person name="Secka A."/>
            <person name="Antonio M."/>
            <person name="Oren A."/>
            <person name="Chaudhuri R.R."/>
            <person name="La Ragione R."/>
            <person name="Hildebrand F."/>
            <person name="Pallen M.J."/>
        </authorList>
    </citation>
    <scope>NUCLEOTIDE SEQUENCE</scope>
    <source>
        <strain evidence="6">ChiHjej10B9-9673</strain>
    </source>
</reference>
<dbReference type="PANTHER" id="PTHR10357">
    <property type="entry name" value="ALPHA-AMYLASE FAMILY MEMBER"/>
    <property type="match status" value="1"/>
</dbReference>
<evidence type="ECO:0000256" key="4">
    <source>
        <dbReference type="ARBA" id="ARBA00023295"/>
    </source>
</evidence>
<evidence type="ECO:0000313" key="7">
    <source>
        <dbReference type="Proteomes" id="UP000824001"/>
    </source>
</evidence>
<dbReference type="Gene3D" id="3.90.400.10">
    <property type="entry name" value="Oligo-1,6-glucosidase, Domain 2"/>
    <property type="match status" value="1"/>
</dbReference>
<dbReference type="InterPro" id="IPR017853">
    <property type="entry name" value="GH"/>
</dbReference>
<dbReference type="PANTHER" id="PTHR10357:SF179">
    <property type="entry name" value="NEUTRAL AND BASIC AMINO ACID TRANSPORT PROTEIN RBAT"/>
    <property type="match status" value="1"/>
</dbReference>
<dbReference type="FunFam" id="3.20.20.80:FF:000064">
    <property type="entry name" value="Oligo-1,6-glucosidase"/>
    <property type="match status" value="1"/>
</dbReference>
<dbReference type="Proteomes" id="UP000824001">
    <property type="component" value="Unassembled WGS sequence"/>
</dbReference>
<name>A0A9D1FDV7_9FIRM</name>
<dbReference type="InterPro" id="IPR006047">
    <property type="entry name" value="GH13_cat_dom"/>
</dbReference>
<accession>A0A9D1FDV7</accession>
<dbReference type="SMART" id="SM00642">
    <property type="entry name" value="Aamy"/>
    <property type="match status" value="1"/>
</dbReference>
<keyword evidence="4" id="KW-0326">Glycosidase</keyword>